<evidence type="ECO:0000256" key="6">
    <source>
        <dbReference type="ARBA" id="ARBA00022840"/>
    </source>
</evidence>
<evidence type="ECO:0000256" key="11">
    <source>
        <dbReference type="SAM" id="Coils"/>
    </source>
</evidence>
<evidence type="ECO:0000256" key="2">
    <source>
        <dbReference type="ARBA" id="ARBA00022516"/>
    </source>
</evidence>
<keyword evidence="14" id="KW-1185">Reference proteome</keyword>
<keyword evidence="4 10" id="KW-0547">Nucleotide-binding</keyword>
<dbReference type="PANTHER" id="PTHR42853">
    <property type="entry name" value="ACETYL-COENZYME A CARBOXYLASE CARBOXYL TRANSFERASE SUBUNIT ALPHA"/>
    <property type="match status" value="1"/>
</dbReference>
<keyword evidence="5 10" id="KW-0276">Fatty acid metabolism</keyword>
<dbReference type="RefSeq" id="WP_201361648.1">
    <property type="nucleotide sequence ID" value="NZ_BNJJ01000005.1"/>
</dbReference>
<name>A0ABQ3VDU7_9CHLR</name>
<dbReference type="InterPro" id="IPR011763">
    <property type="entry name" value="COA_CT_C"/>
</dbReference>
<keyword evidence="10" id="KW-0963">Cytoplasm</keyword>
<evidence type="ECO:0000256" key="7">
    <source>
        <dbReference type="ARBA" id="ARBA00023098"/>
    </source>
</evidence>
<evidence type="ECO:0000256" key="4">
    <source>
        <dbReference type="ARBA" id="ARBA00022741"/>
    </source>
</evidence>
<dbReference type="InterPro" id="IPR001095">
    <property type="entry name" value="Acetyl_CoA_COase_a_su"/>
</dbReference>
<dbReference type="EC" id="2.1.3.15" evidence="10"/>
<comment type="similarity">
    <text evidence="10">Belongs to the AccA family.</text>
</comment>
<dbReference type="NCBIfam" id="NF041504">
    <property type="entry name" value="AccA_sub"/>
    <property type="match status" value="1"/>
</dbReference>
<proteinExistence type="inferred from homology"/>
<evidence type="ECO:0000256" key="3">
    <source>
        <dbReference type="ARBA" id="ARBA00022679"/>
    </source>
</evidence>
<comment type="subunit">
    <text evidence="10">Acetyl-CoA carboxylase is a heterohexamer composed of biotin carboxyl carrier protein (AccB), biotin carboxylase (AccC) and two subunits each of ACCase subunit alpha (AccA) and ACCase subunit beta (AccD).</text>
</comment>
<keyword evidence="11" id="KW-0175">Coiled coil</keyword>
<evidence type="ECO:0000256" key="8">
    <source>
        <dbReference type="ARBA" id="ARBA00023160"/>
    </source>
</evidence>
<keyword evidence="2 10" id="KW-0444">Lipid biosynthesis</keyword>
<dbReference type="GO" id="GO:0016740">
    <property type="term" value="F:transferase activity"/>
    <property type="evidence" value="ECO:0007669"/>
    <property type="project" value="UniProtKB-KW"/>
</dbReference>
<comment type="pathway">
    <text evidence="1 10">Lipid metabolism; malonyl-CoA biosynthesis; malonyl-CoA from acetyl-CoA: step 1/1.</text>
</comment>
<keyword evidence="8 10" id="KW-0275">Fatty acid biosynthesis</keyword>
<keyword evidence="6 10" id="KW-0067">ATP-binding</keyword>
<evidence type="ECO:0000256" key="10">
    <source>
        <dbReference type="HAMAP-Rule" id="MF_00823"/>
    </source>
</evidence>
<feature type="domain" description="CoA carboxyltransferase C-terminal" evidence="12">
    <location>
        <begin position="38"/>
        <end position="292"/>
    </location>
</feature>
<dbReference type="PRINTS" id="PR01069">
    <property type="entry name" value="ACCCTRFRASEA"/>
</dbReference>
<dbReference type="Gene3D" id="3.90.226.10">
    <property type="entry name" value="2-enoyl-CoA Hydratase, Chain A, domain 1"/>
    <property type="match status" value="1"/>
</dbReference>
<dbReference type="NCBIfam" id="TIGR00513">
    <property type="entry name" value="accA"/>
    <property type="match status" value="1"/>
</dbReference>
<feature type="coiled-coil region" evidence="11">
    <location>
        <begin position="11"/>
        <end position="49"/>
    </location>
</feature>
<accession>A0ABQ3VDU7</accession>
<gene>
    <name evidence="13" type="primary">accA_1</name>
    <name evidence="10" type="synonym">accA</name>
    <name evidence="13" type="ORF">KSZ_20040</name>
</gene>
<evidence type="ECO:0000256" key="9">
    <source>
        <dbReference type="ARBA" id="ARBA00049152"/>
    </source>
</evidence>
<dbReference type="PROSITE" id="PS50989">
    <property type="entry name" value="COA_CT_CTER"/>
    <property type="match status" value="1"/>
</dbReference>
<evidence type="ECO:0000313" key="13">
    <source>
        <dbReference type="EMBL" id="GHO83998.1"/>
    </source>
</evidence>
<dbReference type="Pfam" id="PF03255">
    <property type="entry name" value="ACCA"/>
    <property type="match status" value="1"/>
</dbReference>
<evidence type="ECO:0000256" key="5">
    <source>
        <dbReference type="ARBA" id="ARBA00022832"/>
    </source>
</evidence>
<evidence type="ECO:0000313" key="14">
    <source>
        <dbReference type="Proteomes" id="UP000635565"/>
    </source>
</evidence>
<comment type="caution">
    <text evidence="13">The sequence shown here is derived from an EMBL/GenBank/DDBJ whole genome shotgun (WGS) entry which is preliminary data.</text>
</comment>
<keyword evidence="7 10" id="KW-0443">Lipid metabolism</keyword>
<evidence type="ECO:0000259" key="12">
    <source>
        <dbReference type="PROSITE" id="PS50989"/>
    </source>
</evidence>
<dbReference type="SUPFAM" id="SSF52096">
    <property type="entry name" value="ClpP/crotonase"/>
    <property type="match status" value="1"/>
</dbReference>
<dbReference type="HAMAP" id="MF_00823">
    <property type="entry name" value="AcetylCoA_CT_alpha"/>
    <property type="match status" value="1"/>
</dbReference>
<comment type="catalytic activity">
    <reaction evidence="9 10">
        <text>N(6)-carboxybiotinyl-L-lysyl-[protein] + acetyl-CoA = N(6)-biotinyl-L-lysyl-[protein] + malonyl-CoA</text>
        <dbReference type="Rhea" id="RHEA:54728"/>
        <dbReference type="Rhea" id="RHEA-COMP:10505"/>
        <dbReference type="Rhea" id="RHEA-COMP:10506"/>
        <dbReference type="ChEBI" id="CHEBI:57288"/>
        <dbReference type="ChEBI" id="CHEBI:57384"/>
        <dbReference type="ChEBI" id="CHEBI:83144"/>
        <dbReference type="ChEBI" id="CHEBI:83145"/>
        <dbReference type="EC" id="2.1.3.15"/>
    </reaction>
</comment>
<keyword evidence="3 10" id="KW-0808">Transferase</keyword>
<dbReference type="InterPro" id="IPR029045">
    <property type="entry name" value="ClpP/crotonase-like_dom_sf"/>
</dbReference>
<comment type="subcellular location">
    <subcellularLocation>
        <location evidence="10">Cytoplasm</location>
    </subcellularLocation>
</comment>
<reference evidence="13 14" key="1">
    <citation type="journal article" date="2021" name="Int. J. Syst. Evol. Microbiol.">
        <title>Reticulibacter mediterranei gen. nov., sp. nov., within the new family Reticulibacteraceae fam. nov., and Ktedonospora formicarum gen. nov., sp. nov., Ktedonobacter robiniae sp. nov., Dictyobacter formicarum sp. nov. and Dictyobacter arantiisoli sp. nov., belonging to the class Ktedonobacteria.</title>
        <authorList>
            <person name="Yabe S."/>
            <person name="Zheng Y."/>
            <person name="Wang C.M."/>
            <person name="Sakai Y."/>
            <person name="Abe K."/>
            <person name="Yokota A."/>
            <person name="Donadio S."/>
            <person name="Cavaletti L."/>
            <person name="Monciardini P."/>
        </authorList>
    </citation>
    <scope>NUCLEOTIDE SEQUENCE [LARGE SCALE GENOMIC DNA]</scope>
    <source>
        <strain evidence="13 14">SOSP1-9</strain>
    </source>
</reference>
<comment type="function">
    <text evidence="10">Component of the acetyl coenzyme A carboxylase (ACC) complex. First, biotin carboxylase catalyzes the carboxylation of biotin on its carrier protein (BCCP) and then the CO(2) group is transferred by the carboxyltransferase to acetyl-CoA to form malonyl-CoA.</text>
</comment>
<organism evidence="13 14">
    <name type="scientific">Dictyobacter formicarum</name>
    <dbReference type="NCBI Taxonomy" id="2778368"/>
    <lineage>
        <taxon>Bacteria</taxon>
        <taxon>Bacillati</taxon>
        <taxon>Chloroflexota</taxon>
        <taxon>Ktedonobacteria</taxon>
        <taxon>Ktedonobacterales</taxon>
        <taxon>Dictyobacteraceae</taxon>
        <taxon>Dictyobacter</taxon>
    </lineage>
</organism>
<dbReference type="PANTHER" id="PTHR42853:SF3">
    <property type="entry name" value="ACETYL-COENZYME A CARBOXYLASE CARBOXYL TRANSFERASE SUBUNIT ALPHA, CHLOROPLASTIC"/>
    <property type="match status" value="1"/>
</dbReference>
<dbReference type="EMBL" id="BNJJ01000005">
    <property type="protein sequence ID" value="GHO83998.1"/>
    <property type="molecule type" value="Genomic_DNA"/>
</dbReference>
<sequence length="328" mass="36813">MAYDLEFEKPLAELEKKISSLQRKGDRLKTDELVQLHELERELQQKTEDLYKNLTTWQTVQVARHKDRPYAADYIRLMCDDFFELHGDRSFGDDHAIMAGPAKLGKQSVMLVCHQKGRDMKEKQFRNLGMPHPEGYRKAHRLMEQAEKFQMPIVSLIDASGASPGLVDEERGQAEAIAATLYLMPRLKVPIIATVIGEGGSGGALAIGVADRILMLEHSIYMVAAPEAAASIMWRDAAYASYAATAMRISAHELLPLGLIDEILPEPLGGAHRNYQQMATTLRNALERHLEETKSLPTDKLLELRYQKFRNIGKYGSIQEPTLASTQA</sequence>
<protein>
    <recommendedName>
        <fullName evidence="10">Acetyl-coenzyme A carboxylase carboxyl transferase subunit alpha</fullName>
        <shortName evidence="10">ACCase subunit alpha</shortName>
        <shortName evidence="10">Acetyl-CoA carboxylase carboxyltransferase subunit alpha</shortName>
        <ecNumber evidence="10">2.1.3.15</ecNumber>
    </recommendedName>
</protein>
<dbReference type="NCBIfam" id="NF004344">
    <property type="entry name" value="PRK05724.1"/>
    <property type="match status" value="1"/>
</dbReference>
<evidence type="ECO:0000256" key="1">
    <source>
        <dbReference type="ARBA" id="ARBA00004956"/>
    </source>
</evidence>
<dbReference type="Proteomes" id="UP000635565">
    <property type="component" value="Unassembled WGS sequence"/>
</dbReference>